<protein>
    <submittedName>
        <fullName evidence="14">Membrane protein</fullName>
    </submittedName>
</protein>
<proteinExistence type="inferred from homology"/>
<dbReference type="PROSITE" id="PS52016">
    <property type="entry name" value="TONB_DEPENDENT_REC_3"/>
    <property type="match status" value="1"/>
</dbReference>
<comment type="similarity">
    <text evidence="10 11">Belongs to the TonB-dependent receptor family.</text>
</comment>
<evidence type="ECO:0000256" key="8">
    <source>
        <dbReference type="ARBA" id="ARBA00023170"/>
    </source>
</evidence>
<organism evidence="14 15">
    <name type="scientific">Neptunitalea chrysea</name>
    <dbReference type="NCBI Taxonomy" id="1647581"/>
    <lineage>
        <taxon>Bacteria</taxon>
        <taxon>Pseudomonadati</taxon>
        <taxon>Bacteroidota</taxon>
        <taxon>Flavobacteriia</taxon>
        <taxon>Flavobacteriales</taxon>
        <taxon>Flavobacteriaceae</taxon>
        <taxon>Neptunitalea</taxon>
    </lineage>
</organism>
<evidence type="ECO:0000313" key="14">
    <source>
        <dbReference type="EMBL" id="GLB52516.1"/>
    </source>
</evidence>
<dbReference type="EMBL" id="BRVP01000009">
    <property type="protein sequence ID" value="GLB52516.1"/>
    <property type="molecule type" value="Genomic_DNA"/>
</dbReference>
<dbReference type="PANTHER" id="PTHR30069">
    <property type="entry name" value="TONB-DEPENDENT OUTER MEMBRANE RECEPTOR"/>
    <property type="match status" value="1"/>
</dbReference>
<keyword evidence="6 11" id="KW-0798">TonB box</keyword>
<keyword evidence="5" id="KW-0732">Signal</keyword>
<evidence type="ECO:0000256" key="10">
    <source>
        <dbReference type="PROSITE-ProRule" id="PRU01360"/>
    </source>
</evidence>
<evidence type="ECO:0000259" key="13">
    <source>
        <dbReference type="Pfam" id="PF07715"/>
    </source>
</evidence>
<evidence type="ECO:0000256" key="4">
    <source>
        <dbReference type="ARBA" id="ARBA00022692"/>
    </source>
</evidence>
<evidence type="ECO:0000256" key="6">
    <source>
        <dbReference type="ARBA" id="ARBA00023077"/>
    </source>
</evidence>
<keyword evidence="4 10" id="KW-0812">Transmembrane</keyword>
<name>A0A9W6B4D7_9FLAO</name>
<sequence>MKQLVSIIAFLCTTFLFSQTKVTGKVVDLNNDPIPANVTVEGGSTGVVADFDGNFTLITQQTPPFNIVVTSIGFSSKTFEITANNQNILVQLEEEHTQLDEIVLSASRTPERVFESPVSVERMGIKQIKNTASVSFYDGLENFKGVDLNTNSLTFKSVNTRGFATFANTRFVQLIDGMDNASPALNFVLGNLLGMNELDVASVELLPGASSALYGANAFNGILFMRSKSPFDDQGISAYVKGGVTSQKAAGTNEYYDMGIRLAKAFNNKIAVKANFSYLSGTDWYANSEMDLDMPGADRSNPAYNGLNVYGDEVSTTLNFDELAGLPTGTLGADVVSRTGYNETDLMNYNAESMKADVAVHYRPFADDLEIIGVYKIGSGNTIYQGSNRYALNNFLMEQYKLEIKNDNFFVRGYMTTEDAGDSYDSRFAAININRSWKGDTQWFTDYAEAYIAGRLGVGTGVLLDYQAAHDMARQSADAGRLLPGTDAFKGAFNQVINDPDLATGAKFQDKTKLHHVDANYNFTHLTKKFAEIQIGGSFRQYKLNSMGTIFTDYDGAITYKEYGAYTQIQKKLLEDRLKVTASGRFDKSELFDGFFSPRLSLGYTLGKEGNHNLRASVQTGFRNPTTQDLYIGLNAGSAILVGSAPDNLDRYTTTNTLSFSGQGITGQTEATVSGRDVYENAFSYRSVVEGMPVAANVDLVKPEQVTALELGYRGKIKSIMVDVSGYYNKYQDFISTETVLVPLYGVVGDNTYSLLALQNGDYQAFQGYTNSAVDINSYGVNAGIETKLFKDYDFDINYTYSEFDFDESEDPDFRPSFNTPKHKVKASIGNENLFKNVGFKVSWRWSDAYFWQASFADGDVPAFHVVDAQINYGIDFLNSSFKLGATNIGGNEYYQAIGTGRIGSMYYLSWTIKP</sequence>
<dbReference type="SUPFAM" id="SSF49464">
    <property type="entry name" value="Carboxypeptidase regulatory domain-like"/>
    <property type="match status" value="1"/>
</dbReference>
<keyword evidence="15" id="KW-1185">Reference proteome</keyword>
<keyword evidence="9 10" id="KW-0998">Cell outer membrane</keyword>
<keyword evidence="8" id="KW-0675">Receptor</keyword>
<dbReference type="Gene3D" id="2.40.170.20">
    <property type="entry name" value="TonB-dependent receptor, beta-barrel domain"/>
    <property type="match status" value="1"/>
</dbReference>
<evidence type="ECO:0000259" key="12">
    <source>
        <dbReference type="Pfam" id="PF00593"/>
    </source>
</evidence>
<dbReference type="GO" id="GO:0044718">
    <property type="term" value="P:siderophore transmembrane transport"/>
    <property type="evidence" value="ECO:0007669"/>
    <property type="project" value="TreeGrafter"/>
</dbReference>
<evidence type="ECO:0000256" key="9">
    <source>
        <dbReference type="ARBA" id="ARBA00023237"/>
    </source>
</evidence>
<evidence type="ECO:0000256" key="7">
    <source>
        <dbReference type="ARBA" id="ARBA00023136"/>
    </source>
</evidence>
<keyword evidence="7 10" id="KW-0472">Membrane</keyword>
<dbReference type="InterPro" id="IPR000531">
    <property type="entry name" value="Beta-barrel_TonB"/>
</dbReference>
<dbReference type="InterPro" id="IPR012910">
    <property type="entry name" value="Plug_dom"/>
</dbReference>
<dbReference type="Proteomes" id="UP001143545">
    <property type="component" value="Unassembled WGS sequence"/>
</dbReference>
<feature type="domain" description="TonB-dependent receptor plug" evidence="13">
    <location>
        <begin position="114"/>
        <end position="222"/>
    </location>
</feature>
<evidence type="ECO:0000256" key="3">
    <source>
        <dbReference type="ARBA" id="ARBA00022452"/>
    </source>
</evidence>
<dbReference type="InterPro" id="IPR037066">
    <property type="entry name" value="Plug_dom_sf"/>
</dbReference>
<comment type="caution">
    <text evidence="14">The sequence shown here is derived from an EMBL/GenBank/DDBJ whole genome shotgun (WGS) entry which is preliminary data.</text>
</comment>
<dbReference type="InterPro" id="IPR036942">
    <property type="entry name" value="Beta-barrel_TonB_sf"/>
</dbReference>
<comment type="subcellular location">
    <subcellularLocation>
        <location evidence="1 10">Cell outer membrane</location>
        <topology evidence="1 10">Multi-pass membrane protein</topology>
    </subcellularLocation>
</comment>
<dbReference type="Pfam" id="PF00593">
    <property type="entry name" value="TonB_dep_Rec_b-barrel"/>
    <property type="match status" value="1"/>
</dbReference>
<evidence type="ECO:0000313" key="15">
    <source>
        <dbReference type="Proteomes" id="UP001143545"/>
    </source>
</evidence>
<feature type="domain" description="TonB-dependent receptor-like beta-barrel" evidence="12">
    <location>
        <begin position="381"/>
        <end position="889"/>
    </location>
</feature>
<evidence type="ECO:0000256" key="11">
    <source>
        <dbReference type="RuleBase" id="RU003357"/>
    </source>
</evidence>
<dbReference type="Gene3D" id="2.60.40.1120">
    <property type="entry name" value="Carboxypeptidase-like, regulatory domain"/>
    <property type="match status" value="1"/>
</dbReference>
<dbReference type="PANTHER" id="PTHR30069:SF29">
    <property type="entry name" value="HEMOGLOBIN AND HEMOGLOBIN-HAPTOGLOBIN-BINDING PROTEIN 1-RELATED"/>
    <property type="match status" value="1"/>
</dbReference>
<dbReference type="RefSeq" id="WP_281753840.1">
    <property type="nucleotide sequence ID" value="NZ_BRVP01000009.1"/>
</dbReference>
<dbReference type="GO" id="GO:0009279">
    <property type="term" value="C:cell outer membrane"/>
    <property type="evidence" value="ECO:0007669"/>
    <property type="project" value="UniProtKB-SubCell"/>
</dbReference>
<accession>A0A9W6B4D7</accession>
<keyword evidence="2 10" id="KW-0813">Transport</keyword>
<evidence type="ECO:0000256" key="1">
    <source>
        <dbReference type="ARBA" id="ARBA00004571"/>
    </source>
</evidence>
<dbReference type="InterPro" id="IPR008969">
    <property type="entry name" value="CarboxyPept-like_regulatory"/>
</dbReference>
<keyword evidence="3 10" id="KW-1134">Transmembrane beta strand</keyword>
<reference evidence="14" key="1">
    <citation type="submission" date="2022-07" db="EMBL/GenBank/DDBJ databases">
        <title>Taxonomy of Novel Oxalotrophic and Methylotrophic Bacteria.</title>
        <authorList>
            <person name="Sahin N."/>
            <person name="Tani A."/>
        </authorList>
    </citation>
    <scope>NUCLEOTIDE SEQUENCE</scope>
    <source>
        <strain evidence="14">AM327</strain>
    </source>
</reference>
<dbReference type="SUPFAM" id="SSF56935">
    <property type="entry name" value="Porins"/>
    <property type="match status" value="1"/>
</dbReference>
<dbReference type="GO" id="GO:0015344">
    <property type="term" value="F:siderophore uptake transmembrane transporter activity"/>
    <property type="evidence" value="ECO:0007669"/>
    <property type="project" value="TreeGrafter"/>
</dbReference>
<gene>
    <name evidence="14" type="ORF">NBRC110019_15560</name>
</gene>
<evidence type="ECO:0000256" key="5">
    <source>
        <dbReference type="ARBA" id="ARBA00022729"/>
    </source>
</evidence>
<dbReference type="Pfam" id="PF07715">
    <property type="entry name" value="Plug"/>
    <property type="match status" value="1"/>
</dbReference>
<dbReference type="Pfam" id="PF13715">
    <property type="entry name" value="CarbopepD_reg_2"/>
    <property type="match status" value="1"/>
</dbReference>
<dbReference type="AlphaFoldDB" id="A0A9W6B4D7"/>
<dbReference type="InterPro" id="IPR039426">
    <property type="entry name" value="TonB-dep_rcpt-like"/>
</dbReference>
<dbReference type="Gene3D" id="2.170.130.10">
    <property type="entry name" value="TonB-dependent receptor, plug domain"/>
    <property type="match status" value="1"/>
</dbReference>
<evidence type="ECO:0000256" key="2">
    <source>
        <dbReference type="ARBA" id="ARBA00022448"/>
    </source>
</evidence>